<protein>
    <submittedName>
        <fullName evidence="3">Uncharacterized protein</fullName>
    </submittedName>
</protein>
<dbReference type="EMBL" id="JAFCIX010000453">
    <property type="protein sequence ID" value="KAH6589500.1"/>
    <property type="molecule type" value="Genomic_DNA"/>
</dbReference>
<gene>
    <name evidence="3" type="ORF">BASA50_010009</name>
</gene>
<accession>A0ABQ8EZQ5</accession>
<feature type="compositionally biased region" description="Low complexity" evidence="1">
    <location>
        <begin position="33"/>
        <end position="46"/>
    </location>
</feature>
<evidence type="ECO:0000256" key="2">
    <source>
        <dbReference type="SAM" id="SignalP"/>
    </source>
</evidence>
<evidence type="ECO:0000313" key="4">
    <source>
        <dbReference type="Proteomes" id="UP001648503"/>
    </source>
</evidence>
<feature type="compositionally biased region" description="Acidic residues" evidence="1">
    <location>
        <begin position="47"/>
        <end position="61"/>
    </location>
</feature>
<organism evidence="3 4">
    <name type="scientific">Batrachochytrium salamandrivorans</name>
    <dbReference type="NCBI Taxonomy" id="1357716"/>
    <lineage>
        <taxon>Eukaryota</taxon>
        <taxon>Fungi</taxon>
        <taxon>Fungi incertae sedis</taxon>
        <taxon>Chytridiomycota</taxon>
        <taxon>Chytridiomycota incertae sedis</taxon>
        <taxon>Chytridiomycetes</taxon>
        <taxon>Rhizophydiales</taxon>
        <taxon>Rhizophydiales incertae sedis</taxon>
        <taxon>Batrachochytrium</taxon>
    </lineage>
</organism>
<keyword evidence="4" id="KW-1185">Reference proteome</keyword>
<feature type="chain" id="PRO_5047402099" evidence="2">
    <location>
        <begin position="19"/>
        <end position="224"/>
    </location>
</feature>
<evidence type="ECO:0000313" key="3">
    <source>
        <dbReference type="EMBL" id="KAH6589500.1"/>
    </source>
</evidence>
<feature type="region of interest" description="Disordered" evidence="1">
    <location>
        <begin position="28"/>
        <end position="69"/>
    </location>
</feature>
<reference evidence="3 4" key="1">
    <citation type="submission" date="2021-02" db="EMBL/GenBank/DDBJ databases">
        <title>Variation within the Batrachochytrium salamandrivorans European outbreak.</title>
        <authorList>
            <person name="Kelly M."/>
            <person name="Pasmans F."/>
            <person name="Shea T.P."/>
            <person name="Munoz J.F."/>
            <person name="Carranza S."/>
            <person name="Cuomo C.A."/>
            <person name="Martel A."/>
        </authorList>
    </citation>
    <scope>NUCLEOTIDE SEQUENCE [LARGE SCALE GENOMIC DNA]</scope>
    <source>
        <strain evidence="3 4">AMFP18/2</strain>
    </source>
</reference>
<evidence type="ECO:0000256" key="1">
    <source>
        <dbReference type="SAM" id="MobiDB-lite"/>
    </source>
</evidence>
<sequence length="224" mass="24123">MKFNALVVAVMAIASVNAVLYEGLPGEHDELPSGSDELSSGYGELSSGDDELPSGDDELPSGDENSGGMAASELTQDLLRNNGIDPYGSEPTEKDQICGNIVKELDGLWSKIDDINYMLRSQMPGYSGLMEGIDENGEKIEESQLGLKQVAGYSALSDENKTKLGEVKAEYTGLEEKYGETWGEFIVAECSAELFRVLSPEAMIEEGHSLQFPNADGVTAPRKQ</sequence>
<comment type="caution">
    <text evidence="3">The sequence shown here is derived from an EMBL/GenBank/DDBJ whole genome shotgun (WGS) entry which is preliminary data.</text>
</comment>
<keyword evidence="2" id="KW-0732">Signal</keyword>
<dbReference type="Proteomes" id="UP001648503">
    <property type="component" value="Unassembled WGS sequence"/>
</dbReference>
<feature type="signal peptide" evidence="2">
    <location>
        <begin position="1"/>
        <end position="18"/>
    </location>
</feature>
<proteinExistence type="predicted"/>
<name>A0ABQ8EZQ5_9FUNG</name>